<gene>
    <name evidence="2" type="ORF">H8K47_08035</name>
</gene>
<organism evidence="2 3">
    <name type="scientific">Undibacterium rugosum</name>
    <dbReference type="NCBI Taxonomy" id="2762291"/>
    <lineage>
        <taxon>Bacteria</taxon>
        <taxon>Pseudomonadati</taxon>
        <taxon>Pseudomonadota</taxon>
        <taxon>Betaproteobacteria</taxon>
        <taxon>Burkholderiales</taxon>
        <taxon>Oxalobacteraceae</taxon>
        <taxon>Undibacterium</taxon>
    </lineage>
</organism>
<keyword evidence="1" id="KW-0732">Signal</keyword>
<feature type="chain" id="PRO_5036905172" evidence="1">
    <location>
        <begin position="30"/>
        <end position="138"/>
    </location>
</feature>
<evidence type="ECO:0000313" key="2">
    <source>
        <dbReference type="EMBL" id="MBC3935306.1"/>
    </source>
</evidence>
<comment type="caution">
    <text evidence="2">The sequence shown here is derived from an EMBL/GenBank/DDBJ whole genome shotgun (WGS) entry which is preliminary data.</text>
</comment>
<name>A0A923I4F2_9BURK</name>
<accession>A0A923I4F2</accession>
<dbReference type="Pfam" id="PF11162">
    <property type="entry name" value="DUF2946"/>
    <property type="match status" value="1"/>
</dbReference>
<dbReference type="EMBL" id="JACOGG010000007">
    <property type="protein sequence ID" value="MBC3935306.1"/>
    <property type="molecule type" value="Genomic_DNA"/>
</dbReference>
<reference evidence="2" key="1">
    <citation type="submission" date="2020-08" db="EMBL/GenBank/DDBJ databases">
        <title>Novel species isolated from subtropical streams in China.</title>
        <authorList>
            <person name="Lu H."/>
        </authorList>
    </citation>
    <scope>NUCLEOTIDE SEQUENCE</scope>
    <source>
        <strain evidence="2">CY7W</strain>
    </source>
</reference>
<proteinExistence type="predicted"/>
<evidence type="ECO:0000313" key="3">
    <source>
        <dbReference type="Proteomes" id="UP000612361"/>
    </source>
</evidence>
<sequence length="138" mass="14955">MHPSFFLRQLISWIACFALLFNGFAPALAAAFPRKQADGLWVEICSANGNKALKLIAVSTDADQKTQTDQVQSSPSKAHKGHCANCLPHADHAVLINTSLSDIQPANISASFPPLFYHSPKQLFSWASAQPRAPPFLA</sequence>
<dbReference type="AlphaFoldDB" id="A0A923I4F2"/>
<feature type="signal peptide" evidence="1">
    <location>
        <begin position="1"/>
        <end position="29"/>
    </location>
</feature>
<evidence type="ECO:0000256" key="1">
    <source>
        <dbReference type="SAM" id="SignalP"/>
    </source>
</evidence>
<dbReference type="InterPro" id="IPR021333">
    <property type="entry name" value="DUF2946"/>
</dbReference>
<dbReference type="Proteomes" id="UP000612361">
    <property type="component" value="Unassembled WGS sequence"/>
</dbReference>
<keyword evidence="3" id="KW-1185">Reference proteome</keyword>
<protein>
    <submittedName>
        <fullName evidence="2">DUF2946 domain-containing protein</fullName>
    </submittedName>
</protein>
<dbReference type="RefSeq" id="WP_186880895.1">
    <property type="nucleotide sequence ID" value="NZ_JACOGG010000007.1"/>
</dbReference>